<evidence type="ECO:0000313" key="1">
    <source>
        <dbReference type="EMBL" id="SGZ04083.1"/>
    </source>
</evidence>
<gene>
    <name evidence="1" type="ORF">NVI5450_2739</name>
</gene>
<sequence length="153" mass="17873">MAKLTKQQKRKKNIKERNKDQARVTCESTIVKIEDLSINLETSCGYTSFNDLSNEKYQVIYDAYIKNPRDKRGDFLSDMSKKYGLCFNPEELLEIIIDEFKENVPSDSELNNVVNSATLRWCEIVDKINEAGFLQYSELMYPIIKECEYETDV</sequence>
<dbReference type="OrthoDB" id="9992196at2"/>
<dbReference type="EMBL" id="FPLD01000069">
    <property type="protein sequence ID" value="SGZ04083.1"/>
    <property type="molecule type" value="Genomic_DNA"/>
</dbReference>
<protein>
    <submittedName>
        <fullName evidence="1">Cysteinyl-tRNA synthetase-Cysteine--tRNA ligase</fullName>
    </submittedName>
</protein>
<dbReference type="GO" id="GO:0004812">
    <property type="term" value="F:aminoacyl-tRNA ligase activity"/>
    <property type="evidence" value="ECO:0007669"/>
    <property type="project" value="UniProtKB-KW"/>
</dbReference>
<keyword evidence="1" id="KW-0030">Aminoacyl-tRNA synthetase</keyword>
<evidence type="ECO:0000313" key="2">
    <source>
        <dbReference type="Proteomes" id="UP000183794"/>
    </source>
</evidence>
<dbReference type="RefSeq" id="WP_075518286.1">
    <property type="nucleotide sequence ID" value="NZ_FPLD01000069.1"/>
</dbReference>
<proteinExistence type="predicted"/>
<accession>A0A1L0A246</accession>
<name>A0A1L0A246_9GAMM</name>
<keyword evidence="1" id="KW-0436">Ligase</keyword>
<dbReference type="Proteomes" id="UP000183794">
    <property type="component" value="Unassembled WGS sequence"/>
</dbReference>
<reference evidence="1 2" key="1">
    <citation type="submission" date="2016-11" db="EMBL/GenBank/DDBJ databases">
        <authorList>
            <person name="Jaros S."/>
            <person name="Januszkiewicz K."/>
            <person name="Wedrychowicz H."/>
        </authorList>
    </citation>
    <scope>NUCLEOTIDE SEQUENCE [LARGE SCALE GENOMIC DNA]</scope>
    <source>
        <strain evidence="1">NVI 5450</strain>
    </source>
</reference>
<organism evidence="1 2">
    <name type="scientific">Moritella viscosa</name>
    <dbReference type="NCBI Taxonomy" id="80854"/>
    <lineage>
        <taxon>Bacteria</taxon>
        <taxon>Pseudomonadati</taxon>
        <taxon>Pseudomonadota</taxon>
        <taxon>Gammaproteobacteria</taxon>
        <taxon>Alteromonadales</taxon>
        <taxon>Moritellaceae</taxon>
        <taxon>Moritella</taxon>
    </lineage>
</organism>
<dbReference type="AlphaFoldDB" id="A0A1L0A246"/>